<keyword evidence="12" id="KW-1185">Reference proteome</keyword>
<accession>A0A1R7T680</accession>
<dbReference type="GO" id="GO:0044272">
    <property type="term" value="P:sulfur compound biosynthetic process"/>
    <property type="evidence" value="ECO:0007669"/>
    <property type="project" value="UniProtKB-ARBA"/>
</dbReference>
<gene>
    <name evidence="11" type="primary">bioB_2</name>
    <name evidence="11" type="ORF">SMSP2_02851</name>
</gene>
<evidence type="ECO:0000256" key="2">
    <source>
        <dbReference type="ARBA" id="ARBA00022691"/>
    </source>
</evidence>
<feature type="domain" description="Radical SAM core" evidence="10">
    <location>
        <begin position="35"/>
        <end position="259"/>
    </location>
</feature>
<feature type="binding site" evidence="8">
    <location>
        <position position="148"/>
    </location>
    <ligand>
        <name>S-adenosyl-L-methionine</name>
        <dbReference type="ChEBI" id="CHEBI:59789"/>
    </ligand>
</feature>
<evidence type="ECO:0000256" key="4">
    <source>
        <dbReference type="ARBA" id="ARBA00023004"/>
    </source>
</evidence>
<protein>
    <submittedName>
        <fullName evidence="11">Biotin synthase</fullName>
        <ecNumber evidence="11">2.8.1.6</ecNumber>
    </submittedName>
</protein>
<dbReference type="InterPro" id="IPR010722">
    <property type="entry name" value="BATS_dom"/>
</dbReference>
<dbReference type="InterPro" id="IPR006638">
    <property type="entry name" value="Elp3/MiaA/NifB-like_rSAM"/>
</dbReference>
<comment type="cofactor">
    <cofactor evidence="6">
        <name>[2Fe-2S] cluster</name>
        <dbReference type="ChEBI" id="CHEBI:190135"/>
    </cofactor>
</comment>
<dbReference type="GO" id="GO:0004076">
    <property type="term" value="F:biotin synthase activity"/>
    <property type="evidence" value="ECO:0007669"/>
    <property type="project" value="UniProtKB-EC"/>
</dbReference>
<dbReference type="PANTHER" id="PTHR43726">
    <property type="entry name" value="3-METHYLORNITHINE SYNTHASE"/>
    <property type="match status" value="1"/>
</dbReference>
<evidence type="ECO:0000259" key="10">
    <source>
        <dbReference type="PROSITE" id="PS51918"/>
    </source>
</evidence>
<name>A0A1R7T680_9BACT</name>
<dbReference type="STRING" id="1851148.SMSP2_02851"/>
<keyword evidence="11" id="KW-0808">Transferase</keyword>
<dbReference type="GO" id="GO:0046872">
    <property type="term" value="F:metal ion binding"/>
    <property type="evidence" value="ECO:0007669"/>
    <property type="project" value="UniProtKB-KW"/>
</dbReference>
<evidence type="ECO:0000256" key="7">
    <source>
        <dbReference type="PIRSR" id="PIRSR004762-1"/>
    </source>
</evidence>
<dbReference type="SUPFAM" id="SSF102114">
    <property type="entry name" value="Radical SAM enzymes"/>
    <property type="match status" value="1"/>
</dbReference>
<dbReference type="Gene3D" id="3.20.20.70">
    <property type="entry name" value="Aldolase class I"/>
    <property type="match status" value="1"/>
</dbReference>
<dbReference type="OrthoDB" id="9775764at2"/>
<feature type="binding site" evidence="7">
    <location>
        <position position="53"/>
    </location>
    <ligand>
        <name>[4Fe-4S] cluster</name>
        <dbReference type="ChEBI" id="CHEBI:49883"/>
        <note>4Fe-4S-S-AdoMet</note>
    </ligand>
</feature>
<keyword evidence="1 7" id="KW-0004">4Fe-4S</keyword>
<evidence type="ECO:0000256" key="3">
    <source>
        <dbReference type="ARBA" id="ARBA00022723"/>
    </source>
</evidence>
<dbReference type="SMART" id="SM00729">
    <property type="entry name" value="Elp3"/>
    <property type="match status" value="1"/>
</dbReference>
<keyword evidence="5 7" id="KW-0411">Iron-sulfur</keyword>
<evidence type="ECO:0000313" key="11">
    <source>
        <dbReference type="EMBL" id="AQQ72466.1"/>
    </source>
</evidence>
<dbReference type="AlphaFoldDB" id="A0A1R7T680"/>
<feature type="compositionally biased region" description="Polar residues" evidence="9">
    <location>
        <begin position="345"/>
        <end position="358"/>
    </location>
</feature>
<dbReference type="PROSITE" id="PS51918">
    <property type="entry name" value="RADICAL_SAM"/>
    <property type="match status" value="1"/>
</dbReference>
<dbReference type="PIRSF" id="PIRSF004762">
    <property type="entry name" value="CHP00423"/>
    <property type="match status" value="1"/>
</dbReference>
<dbReference type="EMBL" id="CP019646">
    <property type="protein sequence ID" value="AQQ72466.1"/>
    <property type="molecule type" value="Genomic_DNA"/>
</dbReference>
<comment type="cofactor">
    <cofactor evidence="7">
        <name>[4Fe-4S] cluster</name>
        <dbReference type="ChEBI" id="CHEBI:49883"/>
    </cofactor>
    <text evidence="7">Binds 1 [4Fe-4S] cluster. The cluster is coordinated with 3 cysteines and an exchangeable S-adenosyl-L-methionine.</text>
</comment>
<dbReference type="InterPro" id="IPR007197">
    <property type="entry name" value="rSAM"/>
</dbReference>
<dbReference type="InterPro" id="IPR013785">
    <property type="entry name" value="Aldolase_TIM"/>
</dbReference>
<dbReference type="GO" id="GO:0042364">
    <property type="term" value="P:water-soluble vitamin biosynthetic process"/>
    <property type="evidence" value="ECO:0007669"/>
    <property type="project" value="UniProtKB-ARBA"/>
</dbReference>
<dbReference type="PANTHER" id="PTHR43726:SF1">
    <property type="entry name" value="BIOTIN SYNTHASE"/>
    <property type="match status" value="1"/>
</dbReference>
<dbReference type="SFLD" id="SFLDG01280">
    <property type="entry name" value="HydE/PylB-like"/>
    <property type="match status" value="1"/>
</dbReference>
<dbReference type="Pfam" id="PF04055">
    <property type="entry name" value="Radical_SAM"/>
    <property type="match status" value="1"/>
</dbReference>
<dbReference type="RefSeq" id="WP_146684653.1">
    <property type="nucleotide sequence ID" value="NZ_CP019646.1"/>
</dbReference>
<feature type="binding site" evidence="8">
    <location>
        <position position="169"/>
    </location>
    <ligand>
        <name>(3R)-3-methyl-D-ornithine</name>
        <dbReference type="ChEBI" id="CHEBI:64642"/>
    </ligand>
</feature>
<evidence type="ECO:0000256" key="9">
    <source>
        <dbReference type="SAM" id="MobiDB-lite"/>
    </source>
</evidence>
<evidence type="ECO:0000256" key="6">
    <source>
        <dbReference type="ARBA" id="ARBA00034078"/>
    </source>
</evidence>
<sequence>MDKNQILDYLKTSDEAKLAQLWEKADRLRKQYVGDGVHLRGLIEISNYCCRSCHYCGLRREHEDIQRYRMPDDEIIECAQMAAEYGYGTVVIQAGEDFGITAARIAKIVETIKTQTPLAVTLSLGERGDDELKLWRGSGADRYLLRFETSDPDLYKKIHPQRAQTISDRIAIIRKLQELGYEAGSGVMIGIPGQTYETLANDLLLFKELDLDMVGVGPYIAHPDTPLGQMPLPDSPQQPRPTELMTYKMIALIRILCPEANIPSTTALATINKATGREFGLQRGANVVMPNMTPRKYRALYEIYPSKACIDETAQQCRHCLRGRIESIGRHIAAGPGSRTRRSKLNPSNANTNPIPLF</sequence>
<dbReference type="KEGG" id="pbas:SMSP2_02851"/>
<dbReference type="InterPro" id="IPR034422">
    <property type="entry name" value="HydE/PylB-like"/>
</dbReference>
<dbReference type="EC" id="2.8.1.6" evidence="11"/>
<dbReference type="SFLD" id="SFLDF00348">
    <property type="entry name" value="FeFe_hydrogenase_maturase_(Hyd"/>
    <property type="match status" value="1"/>
</dbReference>
<keyword evidence="3" id="KW-0479">Metal-binding</keyword>
<dbReference type="SFLD" id="SFLDG01082">
    <property type="entry name" value="B12-binding_domain_containing"/>
    <property type="match status" value="1"/>
</dbReference>
<dbReference type="SFLD" id="SFLDG01060">
    <property type="entry name" value="BATS_domain_containing"/>
    <property type="match status" value="1"/>
</dbReference>
<dbReference type="InterPro" id="IPR024021">
    <property type="entry name" value="FeFe-hyd_HydE_rSAM"/>
</dbReference>
<evidence type="ECO:0000256" key="8">
    <source>
        <dbReference type="PIRSR" id="PIRSR004762-2"/>
    </source>
</evidence>
<dbReference type="InterPro" id="IPR058240">
    <property type="entry name" value="rSAM_sf"/>
</dbReference>
<keyword evidence="2 7" id="KW-0949">S-adenosyl-L-methionine</keyword>
<dbReference type="NCBIfam" id="TIGR03956">
    <property type="entry name" value="rSAM_HydE"/>
    <property type="match status" value="1"/>
</dbReference>
<evidence type="ECO:0000256" key="5">
    <source>
        <dbReference type="ARBA" id="ARBA00023014"/>
    </source>
</evidence>
<organism evidence="11 12">
    <name type="scientific">Limihaloglobus sulfuriphilus</name>
    <dbReference type="NCBI Taxonomy" id="1851148"/>
    <lineage>
        <taxon>Bacteria</taxon>
        <taxon>Pseudomonadati</taxon>
        <taxon>Planctomycetota</taxon>
        <taxon>Phycisphaerae</taxon>
        <taxon>Sedimentisphaerales</taxon>
        <taxon>Sedimentisphaeraceae</taxon>
        <taxon>Limihaloglobus</taxon>
    </lineage>
</organism>
<dbReference type="SFLD" id="SFLDS00029">
    <property type="entry name" value="Radical_SAM"/>
    <property type="match status" value="1"/>
</dbReference>
<dbReference type="GO" id="GO:0051539">
    <property type="term" value="F:4 iron, 4 sulfur cluster binding"/>
    <property type="evidence" value="ECO:0007669"/>
    <property type="project" value="UniProtKB-KW"/>
</dbReference>
<feature type="region of interest" description="Disordered" evidence="9">
    <location>
        <begin position="333"/>
        <end position="358"/>
    </location>
</feature>
<feature type="binding site" evidence="7">
    <location>
        <position position="56"/>
    </location>
    <ligand>
        <name>[4Fe-4S] cluster</name>
        <dbReference type="ChEBI" id="CHEBI:49883"/>
        <note>4Fe-4S-S-AdoMet</note>
    </ligand>
</feature>
<dbReference type="SMART" id="SM00876">
    <property type="entry name" value="BATS"/>
    <property type="match status" value="1"/>
</dbReference>
<feature type="binding site" evidence="7">
    <location>
        <position position="49"/>
    </location>
    <ligand>
        <name>[4Fe-4S] cluster</name>
        <dbReference type="ChEBI" id="CHEBI:49883"/>
        <note>4Fe-4S-S-AdoMet</note>
    </ligand>
</feature>
<reference evidence="12" key="1">
    <citation type="submission" date="2017-02" db="EMBL/GenBank/DDBJ databases">
        <title>Comparative genomics and description of representatives of a novel lineage of planctomycetes thriving in anoxic sediments.</title>
        <authorList>
            <person name="Spring S."/>
            <person name="Bunk B."/>
            <person name="Sproer C."/>
        </authorList>
    </citation>
    <scope>NUCLEOTIDE SEQUENCE [LARGE SCALE GENOMIC DNA]</scope>
    <source>
        <strain evidence="12">SM-Chi-D1</strain>
    </source>
</reference>
<evidence type="ECO:0000313" key="12">
    <source>
        <dbReference type="Proteomes" id="UP000188181"/>
    </source>
</evidence>
<dbReference type="CDD" id="cd01335">
    <property type="entry name" value="Radical_SAM"/>
    <property type="match status" value="1"/>
</dbReference>
<evidence type="ECO:0000256" key="1">
    <source>
        <dbReference type="ARBA" id="ARBA00022485"/>
    </source>
</evidence>
<proteinExistence type="predicted"/>
<dbReference type="Proteomes" id="UP000188181">
    <property type="component" value="Chromosome"/>
</dbReference>
<feature type="binding site" evidence="8">
    <location>
        <position position="123"/>
    </location>
    <ligand>
        <name>(3R)-3-methyl-D-ornithine</name>
        <dbReference type="ChEBI" id="CHEBI:64642"/>
    </ligand>
</feature>
<keyword evidence="4 7" id="KW-0408">Iron</keyword>